<keyword evidence="1" id="KW-0175">Coiled coil</keyword>
<proteinExistence type="predicted"/>
<dbReference type="RefSeq" id="WP_159251051.1">
    <property type="nucleotide sequence ID" value="NZ_WELU01000003.1"/>
</dbReference>
<evidence type="ECO:0000256" key="1">
    <source>
        <dbReference type="SAM" id="Coils"/>
    </source>
</evidence>
<organism evidence="2 3">
    <name type="scientific">Pediococcus pentosaceus</name>
    <dbReference type="NCBI Taxonomy" id="1255"/>
    <lineage>
        <taxon>Bacteria</taxon>
        <taxon>Bacillati</taxon>
        <taxon>Bacillota</taxon>
        <taxon>Bacilli</taxon>
        <taxon>Lactobacillales</taxon>
        <taxon>Lactobacillaceae</taxon>
        <taxon>Pediococcus</taxon>
    </lineage>
</organism>
<dbReference type="Proteomes" id="UP000196118">
    <property type="component" value="Chromosome"/>
</dbReference>
<gene>
    <name evidence="2" type="ORF">S100892_01164</name>
</gene>
<dbReference type="AlphaFoldDB" id="A0A1Y0VZ07"/>
<protein>
    <submittedName>
        <fullName evidence="2">Uncharacterized protein</fullName>
    </submittedName>
</protein>
<evidence type="ECO:0000313" key="2">
    <source>
        <dbReference type="EMBL" id="ARW19737.1"/>
    </source>
</evidence>
<dbReference type="EMBL" id="CP021474">
    <property type="protein sequence ID" value="ARW19737.1"/>
    <property type="molecule type" value="Genomic_DNA"/>
</dbReference>
<sequence>MENNKTEQNEVEELKSQLEIEQRNNKILQELASSRAARVNQLEVELASCKIVLSEQSK</sequence>
<accession>A0A1Y0VZ07</accession>
<evidence type="ECO:0000313" key="3">
    <source>
        <dbReference type="Proteomes" id="UP000196118"/>
    </source>
</evidence>
<name>A0A1Y0VZ07_PEDPE</name>
<reference evidence="2 3" key="1">
    <citation type="submission" date="2017-05" db="EMBL/GenBank/DDBJ databases">
        <title>Genome sequence of Pediococcus pentosaceus strain SRCM100892.</title>
        <authorList>
            <person name="Cho S.H."/>
        </authorList>
    </citation>
    <scope>NUCLEOTIDE SEQUENCE [LARGE SCALE GENOMIC DNA]</scope>
    <source>
        <strain evidence="2 3">SRCM100892</strain>
    </source>
</reference>
<feature type="coiled-coil region" evidence="1">
    <location>
        <begin position="1"/>
        <end position="31"/>
    </location>
</feature>